<feature type="chain" id="PRO_5026809863" evidence="1">
    <location>
        <begin position="29"/>
        <end position="229"/>
    </location>
</feature>
<proteinExistence type="predicted"/>
<dbReference type="AlphaFoldDB" id="A0A6L8T0I3"/>
<reference evidence="2 3" key="1">
    <citation type="journal article" date="2019" name="Nat. Med.">
        <title>A library of human gut bacterial isolates paired with longitudinal multiomics data enables mechanistic microbiome research.</title>
        <authorList>
            <person name="Poyet M."/>
            <person name="Groussin M."/>
            <person name="Gibbons S.M."/>
            <person name="Avila-Pacheco J."/>
            <person name="Jiang X."/>
            <person name="Kearney S.M."/>
            <person name="Perrotta A.R."/>
            <person name="Berdy B."/>
            <person name="Zhao S."/>
            <person name="Lieberman T.D."/>
            <person name="Swanson P.K."/>
            <person name="Smith M."/>
            <person name="Roesemann S."/>
            <person name="Alexander J.E."/>
            <person name="Rich S.A."/>
            <person name="Livny J."/>
            <person name="Vlamakis H."/>
            <person name="Clish C."/>
            <person name="Bullock K."/>
            <person name="Deik A."/>
            <person name="Scott J."/>
            <person name="Pierce K.A."/>
            <person name="Xavier R.J."/>
            <person name="Alm E.J."/>
        </authorList>
    </citation>
    <scope>NUCLEOTIDE SEQUENCE [LARGE SCALE GENOMIC DNA]</scope>
    <source>
        <strain evidence="2 3">BIOML-A1</strain>
    </source>
</reference>
<dbReference type="EMBL" id="WWVQ01000014">
    <property type="protein sequence ID" value="MZL33067.1"/>
    <property type="molecule type" value="Genomic_DNA"/>
</dbReference>
<dbReference type="Proteomes" id="UP000477285">
    <property type="component" value="Unassembled WGS sequence"/>
</dbReference>
<protein>
    <submittedName>
        <fullName evidence="2">Uncharacterized protein</fullName>
    </submittedName>
</protein>
<name>A0A6L8T0I3_9FIRM</name>
<organism evidence="2 3">
    <name type="scientific">Blautia wexlerae</name>
    <dbReference type="NCBI Taxonomy" id="418240"/>
    <lineage>
        <taxon>Bacteria</taxon>
        <taxon>Bacillati</taxon>
        <taxon>Bacillota</taxon>
        <taxon>Clostridia</taxon>
        <taxon>Lachnospirales</taxon>
        <taxon>Lachnospiraceae</taxon>
        <taxon>Blautia</taxon>
    </lineage>
</organism>
<accession>A0A6L8T0I3</accession>
<evidence type="ECO:0000313" key="2">
    <source>
        <dbReference type="EMBL" id="MZL33067.1"/>
    </source>
</evidence>
<evidence type="ECO:0000313" key="3">
    <source>
        <dbReference type="Proteomes" id="UP000477285"/>
    </source>
</evidence>
<evidence type="ECO:0000256" key="1">
    <source>
        <dbReference type="SAM" id="SignalP"/>
    </source>
</evidence>
<dbReference type="RefSeq" id="WP_161233640.1">
    <property type="nucleotide sequence ID" value="NZ_JBCPBX010000056.1"/>
</dbReference>
<sequence length="229" mass="25407">MISKKKISIVTILLAAFLLLASSTVVQAAVNPLAKMPRKDSGVANTAITGKGWNFMTPEYSSKVKIQVKSYNPKVATIKGHTAQNSSNKKYYAGYEIFCVSPGTAKLKVIVTVNSKSYTKICNYTVYKWENPFKTLKIGSKNYLPKFNKSGYYVSQKDISGQVFSFKINPNYTFVGASCLKNNPFSSVQLKPGNNVLPKNAYSVSVRVESKKNGHFYTINIHIPQNSPY</sequence>
<keyword evidence="1" id="KW-0732">Signal</keyword>
<gene>
    <name evidence="2" type="ORF">GT728_07590</name>
</gene>
<comment type="caution">
    <text evidence="2">The sequence shown here is derived from an EMBL/GenBank/DDBJ whole genome shotgun (WGS) entry which is preliminary data.</text>
</comment>
<feature type="signal peptide" evidence="1">
    <location>
        <begin position="1"/>
        <end position="28"/>
    </location>
</feature>